<organism evidence="1 2">
    <name type="scientific">Cellulomonas rhizosphaerae</name>
    <dbReference type="NCBI Taxonomy" id="2293719"/>
    <lineage>
        <taxon>Bacteria</taxon>
        <taxon>Bacillati</taxon>
        <taxon>Actinomycetota</taxon>
        <taxon>Actinomycetes</taxon>
        <taxon>Micrococcales</taxon>
        <taxon>Cellulomonadaceae</taxon>
        <taxon>Cellulomonas</taxon>
    </lineage>
</organism>
<accession>A0A413RKB9</accession>
<dbReference type="Pfam" id="PF06224">
    <property type="entry name" value="AlkZ-like"/>
    <property type="match status" value="1"/>
</dbReference>
<dbReference type="AlphaFoldDB" id="A0A413RKB9"/>
<dbReference type="PANTHER" id="PTHR30528">
    <property type="entry name" value="CYTOPLASMIC PROTEIN"/>
    <property type="match status" value="1"/>
</dbReference>
<dbReference type="PANTHER" id="PTHR30528:SF0">
    <property type="entry name" value="CYTOPLASMIC PROTEIN"/>
    <property type="match status" value="1"/>
</dbReference>
<proteinExistence type="predicted"/>
<dbReference type="InterPro" id="IPR009351">
    <property type="entry name" value="AlkZ-like"/>
</dbReference>
<dbReference type="Proteomes" id="UP000283374">
    <property type="component" value="Unassembled WGS sequence"/>
</dbReference>
<sequence length="424" mass="46833">MARMVAVERYSLSQARRIALRAQGLAGPRPSRAGPVTMRGFQQVVDRLGLLQIDSVNVLARAHLMPAYSRLGPYDTALLDRASGTAPRRLVESWAHEASFVPPETFRLLEWRRRAYRTEAWGGIAAMPSERSAALDEVRALVTEHGPISAAKVHDLMESSPPRSTTEWGWNWTVAKQALEYLFFVGEVTSAGRNGAFERRYDLTSRVLPPAVAAQPLPDDADAVRELVAISARAHGIGSQRCLGDYFRIKQARVEPAVADLVEAGVLVPVKVEGWPRHVFRHRDATLPRRATGSALLSPFDPLVFERRRLEELYGLRYRIEIYVPAHLRVWGYYVLPFLMGEHLEALVDLKADRKDKVLRVHGVHRAPAPARSAVSDASVVEALVAELGLMAQWLGLEQVVIADASGTLVGDLAPALHAAVRAV</sequence>
<protein>
    <submittedName>
        <fullName evidence="1">Winged helix-turn-helix domain-containing protein</fullName>
    </submittedName>
</protein>
<reference evidence="1 2" key="1">
    <citation type="submission" date="2018-08" db="EMBL/GenBank/DDBJ databases">
        <title>Cellulomonas rhizosphaerae sp. nov., a novel actinomycete isolated from soil.</title>
        <authorList>
            <person name="Tian Y."/>
        </authorList>
    </citation>
    <scope>NUCLEOTIDE SEQUENCE [LARGE SCALE GENOMIC DNA]</scope>
    <source>
        <strain evidence="1 2">NEAU-TCZ24</strain>
    </source>
</reference>
<comment type="caution">
    <text evidence="1">The sequence shown here is derived from an EMBL/GenBank/DDBJ whole genome shotgun (WGS) entry which is preliminary data.</text>
</comment>
<keyword evidence="2" id="KW-1185">Reference proteome</keyword>
<dbReference type="OrthoDB" id="9787207at2"/>
<name>A0A413RKB9_9CELL</name>
<evidence type="ECO:0000313" key="2">
    <source>
        <dbReference type="Proteomes" id="UP000283374"/>
    </source>
</evidence>
<gene>
    <name evidence="1" type="ORF">D1825_11985</name>
</gene>
<dbReference type="EMBL" id="QWKP01000205">
    <property type="protein sequence ID" value="RHA39380.1"/>
    <property type="molecule type" value="Genomic_DNA"/>
</dbReference>
<evidence type="ECO:0000313" key="1">
    <source>
        <dbReference type="EMBL" id="RHA39380.1"/>
    </source>
</evidence>